<feature type="active site" evidence="3">
    <location>
        <position position="168"/>
    </location>
</feature>
<dbReference type="EMBL" id="LDXT01000094">
    <property type="protein sequence ID" value="KRT54000.1"/>
    <property type="molecule type" value="Genomic_DNA"/>
</dbReference>
<name>A0A0T5YTQ5_9GAMM</name>
<dbReference type="Proteomes" id="UP000051276">
    <property type="component" value="Unassembled WGS sequence"/>
</dbReference>
<dbReference type="PATRIC" id="fig|54398.3.peg.342"/>
<reference evidence="8 9" key="1">
    <citation type="submission" date="2015-11" db="EMBL/GenBank/DDBJ databases">
        <title>The genome of Candidatus Endoriftia persephone in Ridgeia piscesae and population structure of the North Eastern Pacific vestimentiferan symbionts.</title>
        <authorList>
            <person name="Perez M."/>
            <person name="Juniper K.S."/>
        </authorList>
    </citation>
    <scope>NUCLEOTIDE SEQUENCE [LARGE SCALE GENOMIC DNA]</scope>
    <source>
        <strain evidence="7">Ind10</strain>
        <strain evidence="6">Ind11</strain>
    </source>
</reference>
<evidence type="ECO:0000256" key="2">
    <source>
        <dbReference type="ARBA" id="ARBA00023027"/>
    </source>
</evidence>
<dbReference type="InterPro" id="IPR029154">
    <property type="entry name" value="HIBADH-like_NADP-bd"/>
</dbReference>
<protein>
    <submittedName>
        <fullName evidence="6 7">3-hydroxyisobutyrate dehydrogenase</fullName>
    </submittedName>
</protein>
<dbReference type="InterPro" id="IPR015815">
    <property type="entry name" value="HIBADH-related"/>
</dbReference>
<dbReference type="Pfam" id="PF03446">
    <property type="entry name" value="NAD_binding_2"/>
    <property type="match status" value="1"/>
</dbReference>
<dbReference type="PANTHER" id="PTHR43580:SF9">
    <property type="entry name" value="GLYOXYLATE_SUCCINIC SEMIALDEHYDE REDUCTASE 1"/>
    <property type="match status" value="1"/>
</dbReference>
<dbReference type="AlphaFoldDB" id="A0A0T5YTQ5"/>
<feature type="domain" description="6-phosphogluconate dehydrogenase NADP-binding" evidence="4">
    <location>
        <begin position="2"/>
        <end position="159"/>
    </location>
</feature>
<organism evidence="6 9">
    <name type="scientific">endosymbiont of Ridgeia piscesae</name>
    <dbReference type="NCBI Taxonomy" id="54398"/>
    <lineage>
        <taxon>Bacteria</taxon>
        <taxon>Pseudomonadati</taxon>
        <taxon>Pseudomonadota</taxon>
        <taxon>Gammaproteobacteria</taxon>
        <taxon>sulfur-oxidizing symbionts</taxon>
    </lineage>
</organism>
<evidence type="ECO:0000259" key="4">
    <source>
        <dbReference type="Pfam" id="PF03446"/>
    </source>
</evidence>
<dbReference type="Proteomes" id="UP000051634">
    <property type="component" value="Unassembled WGS sequence"/>
</dbReference>
<dbReference type="EMBL" id="LMXI01000009">
    <property type="protein sequence ID" value="KRT60188.1"/>
    <property type="molecule type" value="Genomic_DNA"/>
</dbReference>
<dbReference type="InterPro" id="IPR036291">
    <property type="entry name" value="NAD(P)-bd_dom_sf"/>
</dbReference>
<evidence type="ECO:0000313" key="6">
    <source>
        <dbReference type="EMBL" id="KRT54000.1"/>
    </source>
</evidence>
<gene>
    <name evidence="6" type="ORF">Ga0074115_102102</name>
    <name evidence="7" type="ORF">Ga0076813_16851</name>
</gene>
<dbReference type="Pfam" id="PF14833">
    <property type="entry name" value="NAD_binding_11"/>
    <property type="match status" value="1"/>
</dbReference>
<dbReference type="RefSeq" id="WP_057956809.1">
    <property type="nucleotide sequence ID" value="NZ_KQ556960.1"/>
</dbReference>
<dbReference type="GO" id="GO:0050661">
    <property type="term" value="F:NADP binding"/>
    <property type="evidence" value="ECO:0007669"/>
    <property type="project" value="InterPro"/>
</dbReference>
<dbReference type="GO" id="GO:0051287">
    <property type="term" value="F:NAD binding"/>
    <property type="evidence" value="ECO:0007669"/>
    <property type="project" value="InterPro"/>
</dbReference>
<keyword evidence="9" id="KW-1185">Reference proteome</keyword>
<keyword evidence="1" id="KW-0560">Oxidoreductase</keyword>
<accession>A0A0T5YTQ5</accession>
<dbReference type="SUPFAM" id="SSF48179">
    <property type="entry name" value="6-phosphogluconate dehydrogenase C-terminal domain-like"/>
    <property type="match status" value="1"/>
</dbReference>
<keyword evidence="2" id="KW-0520">NAD</keyword>
<dbReference type="Gene3D" id="3.40.50.720">
    <property type="entry name" value="NAD(P)-binding Rossmann-like Domain"/>
    <property type="match status" value="1"/>
</dbReference>
<proteinExistence type="predicted"/>
<sequence>MKITLIGLGLMGKPIAQRLIQCGHELVAWNRSQVAHDQVQAKGIPVESDLTAAIAQGEAVLLTLSDAAAIRSTLLQPSSLSGLAGKVVVQMGTIAPNQSREIASAVEAVGGHYLEAPVLGSIPEARSGNLIVMAGGDAEIYQQMLLLLRCLGKQVQRIGEVGQGAAMKLAMNQLIASLTSAFSLSLGLVRAEGIDVEQFMGLLRESALYAPTFDKKLAKMLSHDYANPNFPLKHLIKDVDLFSRVVDELGIDAQLPQTMLRVFGEAQAAGHGEDDYSSLYEAINPDFQASQDEGC</sequence>
<evidence type="ECO:0000256" key="3">
    <source>
        <dbReference type="PIRSR" id="PIRSR000103-1"/>
    </source>
</evidence>
<dbReference type="GO" id="GO:0016491">
    <property type="term" value="F:oxidoreductase activity"/>
    <property type="evidence" value="ECO:0007669"/>
    <property type="project" value="UniProtKB-KW"/>
</dbReference>
<dbReference type="InterPro" id="IPR006115">
    <property type="entry name" value="6PGDH_NADP-bd"/>
</dbReference>
<evidence type="ECO:0000259" key="5">
    <source>
        <dbReference type="Pfam" id="PF14833"/>
    </source>
</evidence>
<evidence type="ECO:0000313" key="9">
    <source>
        <dbReference type="Proteomes" id="UP000051634"/>
    </source>
</evidence>
<dbReference type="PIRSF" id="PIRSF000103">
    <property type="entry name" value="HIBADH"/>
    <property type="match status" value="1"/>
</dbReference>
<dbReference type="InterPro" id="IPR051265">
    <property type="entry name" value="HIBADH-related_NP60_sf"/>
</dbReference>
<dbReference type="SUPFAM" id="SSF51735">
    <property type="entry name" value="NAD(P)-binding Rossmann-fold domains"/>
    <property type="match status" value="1"/>
</dbReference>
<dbReference type="InterPro" id="IPR008927">
    <property type="entry name" value="6-PGluconate_DH-like_C_sf"/>
</dbReference>
<dbReference type="OrthoDB" id="9786703at2"/>
<dbReference type="InterPro" id="IPR013328">
    <property type="entry name" value="6PGD_dom2"/>
</dbReference>
<dbReference type="Gene3D" id="1.10.1040.10">
    <property type="entry name" value="N-(1-d-carboxylethyl)-l-norvaline Dehydrogenase, domain 2"/>
    <property type="match status" value="1"/>
</dbReference>
<evidence type="ECO:0000256" key="1">
    <source>
        <dbReference type="ARBA" id="ARBA00023002"/>
    </source>
</evidence>
<feature type="domain" description="3-hydroxyisobutyrate dehydrogenase-like NAD-binding" evidence="5">
    <location>
        <begin position="162"/>
        <end position="282"/>
    </location>
</feature>
<evidence type="ECO:0000313" key="7">
    <source>
        <dbReference type="EMBL" id="KRT60188.1"/>
    </source>
</evidence>
<evidence type="ECO:0000313" key="8">
    <source>
        <dbReference type="Proteomes" id="UP000051276"/>
    </source>
</evidence>
<dbReference type="STRING" id="54398.Ga0074115_102102"/>
<comment type="caution">
    <text evidence="6">The sequence shown here is derived from an EMBL/GenBank/DDBJ whole genome shotgun (WGS) entry which is preliminary data.</text>
</comment>
<dbReference type="PANTHER" id="PTHR43580">
    <property type="entry name" value="OXIDOREDUCTASE GLYR1-RELATED"/>
    <property type="match status" value="1"/>
</dbReference>